<dbReference type="InterPro" id="IPR029033">
    <property type="entry name" value="His_PPase_superfam"/>
</dbReference>
<dbReference type="SUPFAM" id="SSF53254">
    <property type="entry name" value="Phosphoglycerate mutase-like"/>
    <property type="match status" value="1"/>
</dbReference>
<dbReference type="Gene3D" id="3.40.50.1240">
    <property type="entry name" value="Phosphoglycerate mutase-like"/>
    <property type="match status" value="1"/>
</dbReference>
<reference evidence="3 4" key="1">
    <citation type="submission" date="2018-12" db="EMBL/GenBank/DDBJ databases">
        <title>Venturia inaequalis Genome Resource.</title>
        <authorList>
            <person name="Lichtner F.J."/>
        </authorList>
    </citation>
    <scope>NUCLEOTIDE SEQUENCE [LARGE SCALE GENOMIC DNA]</scope>
    <source>
        <strain evidence="3 4">120213</strain>
    </source>
</reference>
<sequence>MHFQKRHQSTRAGGLGTVRGPSSSEKKTLVVKDPASIALTVPQSLAIQSFVMKSFILSALVAAAHAFPSHKHSKSSNLIDDISIISKHWGQLSPYSENPDDIFGVEHVGLPDGCQVEQAHTLQRHSNRFPTSAFDDGANDANFGAKIAAYTSATNNTDKFTGPLSFLNSWGITFKPTGLLTGLGAASEFQSGVMFWNRYGRTLYNASVAQLAYNASFTNGTARPKPVLRTTDQSRIENSQINWSLGFFGTSFQTVPNKELEGFADPFDLVIIPEGFEGVNDTLASYDSCINGGYVEPLYELGDLDILTYLPIYLTDATARLQKYAPDGLTFTLNDTYAMQSICAYEMGYIGQSDFCGLFTLDEWTGFENTLDMEYYYDYSYGSPSGRAQGIGYLQELLARLQNEYIFTSNSSVNSTITNNPRDFPLGRPFYADFSHDDILISVMTAMSLDYFKDPPSLTEYPPDPNRKFILSQITPFTARLNTEVIGCSSPNPTSQKKHRTQYKPGQYGYDPANAPHKFIRMRLNSGILPLETIRGGGCEGRSDGLCGLEDFIESQKDAYELSQYDWACFGNYTIANPTSGQDFDGAVVPKGGSTVY</sequence>
<gene>
    <name evidence="3" type="ORF">EG328_010848</name>
</gene>
<evidence type="ECO:0000256" key="1">
    <source>
        <dbReference type="ARBA" id="ARBA00022801"/>
    </source>
</evidence>
<organism evidence="3 4">
    <name type="scientific">Venturia inaequalis</name>
    <name type="common">Apple scab fungus</name>
    <dbReference type="NCBI Taxonomy" id="5025"/>
    <lineage>
        <taxon>Eukaryota</taxon>
        <taxon>Fungi</taxon>
        <taxon>Dikarya</taxon>
        <taxon>Ascomycota</taxon>
        <taxon>Pezizomycotina</taxon>
        <taxon>Dothideomycetes</taxon>
        <taxon>Pleosporomycetidae</taxon>
        <taxon>Venturiales</taxon>
        <taxon>Venturiaceae</taxon>
        <taxon>Venturia</taxon>
    </lineage>
</organism>
<dbReference type="PANTHER" id="PTHR20963">
    <property type="entry name" value="MULTIPLE INOSITOL POLYPHOSPHATE PHOSPHATASE-RELATED"/>
    <property type="match status" value="1"/>
</dbReference>
<dbReference type="InterPro" id="IPR000560">
    <property type="entry name" value="His_Pase_clade-2"/>
</dbReference>
<dbReference type="PANTHER" id="PTHR20963:SF43">
    <property type="entry name" value="PUTATIVE (AFU_ORTHOLOGUE AFUA_7G01240)-RELATED"/>
    <property type="match status" value="1"/>
</dbReference>
<evidence type="ECO:0000313" key="4">
    <source>
        <dbReference type="Proteomes" id="UP000447873"/>
    </source>
</evidence>
<feature type="region of interest" description="Disordered" evidence="2">
    <location>
        <begin position="1"/>
        <end position="27"/>
    </location>
</feature>
<protein>
    <recommendedName>
        <fullName evidence="5">Phosphoglycerate mutase-like protein</fullName>
    </recommendedName>
</protein>
<dbReference type="GO" id="GO:0003993">
    <property type="term" value="F:acid phosphatase activity"/>
    <property type="evidence" value="ECO:0007669"/>
    <property type="project" value="TreeGrafter"/>
</dbReference>
<dbReference type="AlphaFoldDB" id="A0A8H3V8A0"/>
<evidence type="ECO:0008006" key="5">
    <source>
        <dbReference type="Google" id="ProtNLM"/>
    </source>
</evidence>
<dbReference type="Pfam" id="PF00328">
    <property type="entry name" value="His_Phos_2"/>
    <property type="match status" value="1"/>
</dbReference>
<comment type="caution">
    <text evidence="3">The sequence shown here is derived from an EMBL/GenBank/DDBJ whole genome shotgun (WGS) entry which is preliminary data.</text>
</comment>
<dbReference type="CDD" id="cd07061">
    <property type="entry name" value="HP_HAP_like"/>
    <property type="match status" value="1"/>
</dbReference>
<proteinExistence type="predicted"/>
<name>A0A8H3V8A0_VENIN</name>
<evidence type="ECO:0000256" key="2">
    <source>
        <dbReference type="SAM" id="MobiDB-lite"/>
    </source>
</evidence>
<dbReference type="Proteomes" id="UP000447873">
    <property type="component" value="Unassembled WGS sequence"/>
</dbReference>
<accession>A0A8H3V8A0</accession>
<evidence type="ECO:0000313" key="3">
    <source>
        <dbReference type="EMBL" id="KAE9982458.1"/>
    </source>
</evidence>
<dbReference type="EMBL" id="WNWS01000075">
    <property type="protein sequence ID" value="KAE9982458.1"/>
    <property type="molecule type" value="Genomic_DNA"/>
</dbReference>
<feature type="region of interest" description="Disordered" evidence="2">
    <location>
        <begin position="488"/>
        <end position="508"/>
    </location>
</feature>
<keyword evidence="1" id="KW-0378">Hydrolase</keyword>